<dbReference type="InterPro" id="IPR036465">
    <property type="entry name" value="vWFA_dom_sf"/>
</dbReference>
<proteinExistence type="predicted"/>
<dbReference type="Pfam" id="PF02037">
    <property type="entry name" value="SAP"/>
    <property type="match status" value="1"/>
</dbReference>
<dbReference type="PIRSF" id="PIRSF003033">
    <property type="entry name" value="Ku70"/>
    <property type="match status" value="1"/>
</dbReference>
<evidence type="ECO:0000256" key="4">
    <source>
        <dbReference type="ARBA" id="ARBA00022801"/>
    </source>
</evidence>
<evidence type="ECO:0000256" key="5">
    <source>
        <dbReference type="ARBA" id="ARBA00022806"/>
    </source>
</evidence>
<dbReference type="GO" id="GO:0006281">
    <property type="term" value="P:DNA repair"/>
    <property type="evidence" value="ECO:0007669"/>
    <property type="project" value="UniProtKB-KW"/>
</dbReference>
<sequence>MFERYIQDENGQALSPMELSLNAISKLLRMRIRAVAESKTGRRNGVGVLLYGCNTLRSMRSNGDFSDSDGDREEKILPSTHELLELTPPGIEQVLGIQACLEKRDLEKEFSVGNSEDRGGEEDGAQLLRTALHEANKVFMHAKCVKTETPSNKLPDAKALWIFTNHDNPCSNEGDAKQVAAIAKDAIDNGIDINLLPLPPREKQFDRSLFYDEVLSSSDGIEEFAEDGDVEAILDSFDRAIHKVRKYTVIPLLLPGWKDREDDTGIMLDIYSRMQIKTKPSSVTVHQELNRATLKKSKIIEADTGSEVMPSRIHSYAEFCGGRVTIRKDDISKLKSLCNSNDKPSLMLFGFKKMHTLSKTNLSHKPLLAFGNDVLVQGSRKALFNLKQSMLKKGVYAVGEFVHRKTYSARLVALVPQQDSSGGFQIIPLPFKEELRSIQPDDIVTADNAVVEAANAMVSTCVIKTNGEPFSSILPENPYLGYFFNFLESVSLGGKLIKPEDEACMNEEMMLANVQKEMEDFTLSLPQDEASQSDRKRKQPAASTKKNNVNVGTDPLIHREWMEMYRNDEIADCTATELKEFLRSIGERITGKKADLIDRIERAIQKQLVRK</sequence>
<dbReference type="PANTHER" id="PTHR12604">
    <property type="entry name" value="KU AUTOANTIGEN DNA HELICASE"/>
    <property type="match status" value="1"/>
</dbReference>
<accession>A0ABD3N962</accession>
<comment type="subcellular location">
    <subcellularLocation>
        <location evidence="1">Nucleus</location>
    </subcellularLocation>
</comment>
<dbReference type="InterPro" id="IPR006164">
    <property type="entry name" value="DNA_bd_Ku70/Ku80"/>
</dbReference>
<protein>
    <recommendedName>
        <fullName evidence="12">SAP domain-containing protein</fullName>
    </recommendedName>
</protein>
<evidence type="ECO:0000256" key="7">
    <source>
        <dbReference type="ARBA" id="ARBA00023125"/>
    </source>
</evidence>
<dbReference type="AlphaFoldDB" id="A0ABD3N962"/>
<dbReference type="GO" id="GO:0005524">
    <property type="term" value="F:ATP binding"/>
    <property type="evidence" value="ECO:0007669"/>
    <property type="project" value="UniProtKB-KW"/>
</dbReference>
<evidence type="ECO:0000313" key="14">
    <source>
        <dbReference type="Proteomes" id="UP001530400"/>
    </source>
</evidence>
<comment type="caution">
    <text evidence="13">The sequence shown here is derived from an EMBL/GenBank/DDBJ whole genome shotgun (WGS) entry which is preliminary data.</text>
</comment>
<dbReference type="InterPro" id="IPR027388">
    <property type="entry name" value="Ku70_bridge/pillars_dom_sf"/>
</dbReference>
<feature type="compositionally biased region" description="Polar residues" evidence="11">
    <location>
        <begin position="541"/>
        <end position="551"/>
    </location>
</feature>
<dbReference type="Gene3D" id="4.10.970.10">
    <property type="entry name" value="Ku70, bridge and pillars"/>
    <property type="match status" value="1"/>
</dbReference>
<dbReference type="Gene3D" id="2.40.290.10">
    <property type="match status" value="1"/>
</dbReference>
<dbReference type="GO" id="GO:0003677">
    <property type="term" value="F:DNA binding"/>
    <property type="evidence" value="ECO:0007669"/>
    <property type="project" value="UniProtKB-KW"/>
</dbReference>
<organism evidence="13 14">
    <name type="scientific">Cyclotella atomus</name>
    <dbReference type="NCBI Taxonomy" id="382360"/>
    <lineage>
        <taxon>Eukaryota</taxon>
        <taxon>Sar</taxon>
        <taxon>Stramenopiles</taxon>
        <taxon>Ochrophyta</taxon>
        <taxon>Bacillariophyta</taxon>
        <taxon>Coscinodiscophyceae</taxon>
        <taxon>Thalassiosirophycidae</taxon>
        <taxon>Stephanodiscales</taxon>
        <taxon>Stephanodiscaceae</taxon>
        <taxon>Cyclotella</taxon>
    </lineage>
</organism>
<evidence type="ECO:0000256" key="8">
    <source>
        <dbReference type="ARBA" id="ARBA00023172"/>
    </source>
</evidence>
<evidence type="ECO:0000256" key="10">
    <source>
        <dbReference type="ARBA" id="ARBA00023242"/>
    </source>
</evidence>
<evidence type="ECO:0000259" key="12">
    <source>
        <dbReference type="PROSITE" id="PS50800"/>
    </source>
</evidence>
<dbReference type="Pfam" id="PF02735">
    <property type="entry name" value="Ku"/>
    <property type="match status" value="1"/>
</dbReference>
<evidence type="ECO:0000256" key="2">
    <source>
        <dbReference type="ARBA" id="ARBA00022741"/>
    </source>
</evidence>
<dbReference type="GO" id="GO:0006310">
    <property type="term" value="P:DNA recombination"/>
    <property type="evidence" value="ECO:0007669"/>
    <property type="project" value="UniProtKB-KW"/>
</dbReference>
<name>A0ABD3N962_9STRA</name>
<dbReference type="InterPro" id="IPR003034">
    <property type="entry name" value="SAP_dom"/>
</dbReference>
<dbReference type="Gene3D" id="3.40.50.410">
    <property type="entry name" value="von Willebrand factor, type A domain"/>
    <property type="match status" value="1"/>
</dbReference>
<dbReference type="PANTHER" id="PTHR12604:SF2">
    <property type="entry name" value="X-RAY REPAIR CROSS-COMPLEMENTING PROTEIN 6"/>
    <property type="match status" value="1"/>
</dbReference>
<keyword evidence="9" id="KW-0234">DNA repair</keyword>
<keyword evidence="7" id="KW-0238">DNA-binding</keyword>
<dbReference type="InterPro" id="IPR016194">
    <property type="entry name" value="SPOC-like_C_dom_sf"/>
</dbReference>
<dbReference type="EMBL" id="JALLPJ020001263">
    <property type="protein sequence ID" value="KAL3772638.1"/>
    <property type="molecule type" value="Genomic_DNA"/>
</dbReference>
<evidence type="ECO:0000256" key="3">
    <source>
        <dbReference type="ARBA" id="ARBA00022763"/>
    </source>
</evidence>
<evidence type="ECO:0000313" key="13">
    <source>
        <dbReference type="EMBL" id="KAL3772638.1"/>
    </source>
</evidence>
<dbReference type="PROSITE" id="PS50800">
    <property type="entry name" value="SAP"/>
    <property type="match status" value="1"/>
</dbReference>
<evidence type="ECO:0000256" key="1">
    <source>
        <dbReference type="ARBA" id="ARBA00004123"/>
    </source>
</evidence>
<feature type="domain" description="SAP" evidence="12">
    <location>
        <begin position="570"/>
        <end position="604"/>
    </location>
</feature>
<evidence type="ECO:0000256" key="11">
    <source>
        <dbReference type="SAM" id="MobiDB-lite"/>
    </source>
</evidence>
<reference evidence="13 14" key="1">
    <citation type="submission" date="2024-10" db="EMBL/GenBank/DDBJ databases">
        <title>Updated reference genomes for cyclostephanoid diatoms.</title>
        <authorList>
            <person name="Roberts W.R."/>
            <person name="Alverson A.J."/>
        </authorList>
    </citation>
    <scope>NUCLEOTIDE SEQUENCE [LARGE SCALE GENOMIC DNA]</scope>
    <source>
        <strain evidence="13 14">AJA010-31</strain>
    </source>
</reference>
<evidence type="ECO:0000256" key="6">
    <source>
        <dbReference type="ARBA" id="ARBA00022840"/>
    </source>
</evidence>
<keyword evidence="14" id="KW-1185">Reference proteome</keyword>
<keyword evidence="4" id="KW-0378">Hydrolase</keyword>
<keyword evidence="5" id="KW-0347">Helicase</keyword>
<dbReference type="SUPFAM" id="SSF100939">
    <property type="entry name" value="SPOC domain-like"/>
    <property type="match status" value="1"/>
</dbReference>
<gene>
    <name evidence="13" type="ORF">ACHAWO_013183</name>
</gene>
<dbReference type="GO" id="GO:0005634">
    <property type="term" value="C:nucleus"/>
    <property type="evidence" value="ECO:0007669"/>
    <property type="project" value="UniProtKB-SubCell"/>
</dbReference>
<keyword evidence="10" id="KW-0539">Nucleus</keyword>
<dbReference type="InterPro" id="IPR006165">
    <property type="entry name" value="Ku70"/>
</dbReference>
<dbReference type="SMART" id="SM00559">
    <property type="entry name" value="Ku78"/>
    <property type="match status" value="1"/>
</dbReference>
<keyword evidence="3" id="KW-0227">DNA damage</keyword>
<dbReference type="Proteomes" id="UP001530400">
    <property type="component" value="Unassembled WGS sequence"/>
</dbReference>
<dbReference type="Pfam" id="PF03731">
    <property type="entry name" value="Ku_N"/>
    <property type="match status" value="1"/>
</dbReference>
<dbReference type="GO" id="GO:0004386">
    <property type="term" value="F:helicase activity"/>
    <property type="evidence" value="ECO:0007669"/>
    <property type="project" value="UniProtKB-KW"/>
</dbReference>
<feature type="region of interest" description="Disordered" evidence="11">
    <location>
        <begin position="526"/>
        <end position="551"/>
    </location>
</feature>
<evidence type="ECO:0000256" key="9">
    <source>
        <dbReference type="ARBA" id="ARBA00023204"/>
    </source>
</evidence>
<dbReference type="Gene3D" id="1.10.720.30">
    <property type="entry name" value="SAP domain"/>
    <property type="match status" value="1"/>
</dbReference>
<dbReference type="SUPFAM" id="SSF53300">
    <property type="entry name" value="vWA-like"/>
    <property type="match status" value="1"/>
</dbReference>
<dbReference type="GO" id="GO:0016787">
    <property type="term" value="F:hydrolase activity"/>
    <property type="evidence" value="ECO:0007669"/>
    <property type="project" value="UniProtKB-KW"/>
</dbReference>
<dbReference type="InterPro" id="IPR036361">
    <property type="entry name" value="SAP_dom_sf"/>
</dbReference>
<keyword evidence="6" id="KW-0067">ATP-binding</keyword>
<keyword evidence="8" id="KW-0233">DNA recombination</keyword>
<keyword evidence="2" id="KW-0547">Nucleotide-binding</keyword>
<dbReference type="InterPro" id="IPR005161">
    <property type="entry name" value="Ku_N"/>
</dbReference>
<dbReference type="SMART" id="SM00513">
    <property type="entry name" value="SAP"/>
    <property type="match status" value="1"/>
</dbReference>
<dbReference type="SUPFAM" id="SSF68906">
    <property type="entry name" value="SAP domain"/>
    <property type="match status" value="1"/>
</dbReference>